<dbReference type="InterPro" id="IPR008271">
    <property type="entry name" value="Ser/Thr_kinase_AS"/>
</dbReference>
<proteinExistence type="predicted"/>
<dbReference type="SUPFAM" id="SSF56112">
    <property type="entry name" value="Protein kinase-like (PK-like)"/>
    <property type="match status" value="1"/>
</dbReference>
<dbReference type="Gene3D" id="1.10.510.10">
    <property type="entry name" value="Transferase(Phosphotransferase) domain 1"/>
    <property type="match status" value="1"/>
</dbReference>
<evidence type="ECO:0000259" key="2">
    <source>
        <dbReference type="PROSITE" id="PS50011"/>
    </source>
</evidence>
<evidence type="ECO:0000313" key="3">
    <source>
        <dbReference type="EMBL" id="MFJ1267766.1"/>
    </source>
</evidence>
<dbReference type="Pfam" id="PF00069">
    <property type="entry name" value="Pkinase"/>
    <property type="match status" value="1"/>
</dbReference>
<comment type="caution">
    <text evidence="3">The sequence shown here is derived from an EMBL/GenBank/DDBJ whole genome shotgun (WGS) entry which is preliminary data.</text>
</comment>
<organism evidence="3 4">
    <name type="scientific">Legionella lytica</name>
    <dbReference type="NCBI Taxonomy" id="96232"/>
    <lineage>
        <taxon>Bacteria</taxon>
        <taxon>Pseudomonadati</taxon>
        <taxon>Pseudomonadota</taxon>
        <taxon>Gammaproteobacteria</taxon>
        <taxon>Legionellales</taxon>
        <taxon>Legionellaceae</taxon>
        <taxon>Legionella</taxon>
    </lineage>
</organism>
<feature type="transmembrane region" description="Helical" evidence="1">
    <location>
        <begin position="464"/>
        <end position="490"/>
    </location>
</feature>
<dbReference type="InterPro" id="IPR011009">
    <property type="entry name" value="Kinase-like_dom_sf"/>
</dbReference>
<keyword evidence="3" id="KW-0418">Kinase</keyword>
<evidence type="ECO:0000313" key="4">
    <source>
        <dbReference type="Proteomes" id="UP001615550"/>
    </source>
</evidence>
<gene>
    <name evidence="3" type="ORF">ACD661_04225</name>
</gene>
<dbReference type="PROSITE" id="PS00108">
    <property type="entry name" value="PROTEIN_KINASE_ST"/>
    <property type="match status" value="1"/>
</dbReference>
<keyword evidence="1" id="KW-1133">Transmembrane helix</keyword>
<keyword evidence="3" id="KW-0808">Transferase</keyword>
<keyword evidence="1" id="KW-0472">Membrane</keyword>
<reference evidence="3 4" key="1">
    <citation type="submission" date="2024-08" db="EMBL/GenBank/DDBJ databases">
        <title>Draft Genome Sequence of Legionella lytica strain DSB2004, Isolated From a Fire Sprinkler System.</title>
        <authorList>
            <person name="Everhart A.D."/>
            <person name="Kidane D.T."/>
            <person name="Farone A.L."/>
            <person name="Farone M.B."/>
        </authorList>
    </citation>
    <scope>NUCLEOTIDE SEQUENCE [LARGE SCALE GENOMIC DNA]</scope>
    <source>
        <strain evidence="3 4">DSB2004</strain>
    </source>
</reference>
<dbReference type="EMBL" id="JBGORX010000001">
    <property type="protein sequence ID" value="MFJ1267766.1"/>
    <property type="molecule type" value="Genomic_DNA"/>
</dbReference>
<dbReference type="SMART" id="SM00220">
    <property type="entry name" value="S_TKc"/>
    <property type="match status" value="1"/>
</dbReference>
<dbReference type="RefSeq" id="WP_400186557.1">
    <property type="nucleotide sequence ID" value="NZ_JBGORX010000001.1"/>
</dbReference>
<keyword evidence="1" id="KW-0812">Transmembrane</keyword>
<evidence type="ECO:0000256" key="1">
    <source>
        <dbReference type="SAM" id="Phobius"/>
    </source>
</evidence>
<sequence>MVNIIPSKQAMMFIINPQTLSPEHAKKLSAFFNEQVKKGIHAWSNQRIYSFTEDSYFTFSSNVIMRQPKQGKTGLRYEFISARLLGTGSYGSVYEIEGTLRFDETSFRFKGHDDNGKSRAIKIQRHNDLLSAQKAWKEYCLSQRAPYLALKKPTYEKKSDGLVSYLVMRQFKGRGLDAIIQDDLFGKNVLTLEQRMELTKGLLNALKEQVTDKSLIHRDLKPENILVDMRTQPITVNIIDFGLSTYAEAPDEKYPGTPLYKAPEIWDRQSQSCKSDVFSMARIIAELWRDTTLSTLITLGSHERACTNAHHVSLSTLFTGIDGLDDTTKSIIETTLAGMLQVNSIFRFSIDKAIEHFANSQVMDVAENNTILTRYHPQTMLRIEAILTQTNLLRAHHVDLIKRDSVDAAEKLRQLAATLEHKMHQLKFMSLTNYNLHVEQYIADCQSFINASKEDFAHHRNINYILANIALAIAGLGVVYLAACAVNLAVSRGTNFFFFNETKTSSLVRTVEENLVEMGKLNATGAIPLTLRMAV</sequence>
<accession>A0ABW8D713</accession>
<dbReference type="PANTHER" id="PTHR44167">
    <property type="entry name" value="OVARIAN-SPECIFIC SERINE/THREONINE-PROTEIN KINASE LOK-RELATED"/>
    <property type="match status" value="1"/>
</dbReference>
<dbReference type="PANTHER" id="PTHR44167:SF24">
    <property type="entry name" value="SERINE_THREONINE-PROTEIN KINASE CHK2"/>
    <property type="match status" value="1"/>
</dbReference>
<protein>
    <submittedName>
        <fullName evidence="3">Protein kinase</fullName>
    </submittedName>
</protein>
<feature type="domain" description="Protein kinase" evidence="2">
    <location>
        <begin position="79"/>
        <end position="359"/>
    </location>
</feature>
<dbReference type="CDD" id="cd00180">
    <property type="entry name" value="PKc"/>
    <property type="match status" value="1"/>
</dbReference>
<keyword evidence="4" id="KW-1185">Reference proteome</keyword>
<dbReference type="GO" id="GO:0016301">
    <property type="term" value="F:kinase activity"/>
    <property type="evidence" value="ECO:0007669"/>
    <property type="project" value="UniProtKB-KW"/>
</dbReference>
<name>A0ABW8D713_9GAMM</name>
<dbReference type="Proteomes" id="UP001615550">
    <property type="component" value="Unassembled WGS sequence"/>
</dbReference>
<dbReference type="InterPro" id="IPR000719">
    <property type="entry name" value="Prot_kinase_dom"/>
</dbReference>
<dbReference type="PROSITE" id="PS50011">
    <property type="entry name" value="PROTEIN_KINASE_DOM"/>
    <property type="match status" value="1"/>
</dbReference>